<name>A0A368VQL0_9BACL</name>
<comment type="caution">
    <text evidence="1">The sequence shown here is derived from an EMBL/GenBank/DDBJ whole genome shotgun (WGS) entry which is preliminary data.</text>
</comment>
<dbReference type="RefSeq" id="WP_114383667.1">
    <property type="nucleotide sequence ID" value="NZ_QPJD01000022.1"/>
</dbReference>
<accession>A0A368VQL0</accession>
<evidence type="ECO:0008006" key="3">
    <source>
        <dbReference type="Google" id="ProtNLM"/>
    </source>
</evidence>
<proteinExistence type="predicted"/>
<sequence>MIENYIDRTVQIFYQDKKRNISIRLIRVQDVPNGKVKAFCYEANVPRIFNLDDINDVELVKRHA</sequence>
<gene>
    <name evidence="1" type="ORF">DFP97_1223</name>
</gene>
<dbReference type="EMBL" id="QPJD01000022">
    <property type="protein sequence ID" value="RCW41567.1"/>
    <property type="molecule type" value="Genomic_DNA"/>
</dbReference>
<protein>
    <recommendedName>
        <fullName evidence="3">WYL domain-containing protein</fullName>
    </recommendedName>
</protein>
<dbReference type="AlphaFoldDB" id="A0A368VQL0"/>
<keyword evidence="2" id="KW-1185">Reference proteome</keyword>
<evidence type="ECO:0000313" key="2">
    <source>
        <dbReference type="Proteomes" id="UP000252415"/>
    </source>
</evidence>
<dbReference type="OrthoDB" id="2991134at2"/>
<evidence type="ECO:0000313" key="1">
    <source>
        <dbReference type="EMBL" id="RCW41567.1"/>
    </source>
</evidence>
<organism evidence="1 2">
    <name type="scientific">Paenibacillus prosopidis</name>
    <dbReference type="NCBI Taxonomy" id="630520"/>
    <lineage>
        <taxon>Bacteria</taxon>
        <taxon>Bacillati</taxon>
        <taxon>Bacillota</taxon>
        <taxon>Bacilli</taxon>
        <taxon>Bacillales</taxon>
        <taxon>Paenibacillaceae</taxon>
        <taxon>Paenibacillus</taxon>
    </lineage>
</organism>
<reference evidence="1 2" key="1">
    <citation type="submission" date="2018-07" db="EMBL/GenBank/DDBJ databases">
        <title>Genomic Encyclopedia of Type Strains, Phase III (KMG-III): the genomes of soil and plant-associated and newly described type strains.</title>
        <authorList>
            <person name="Whitman W."/>
        </authorList>
    </citation>
    <scope>NUCLEOTIDE SEQUENCE [LARGE SCALE GENOMIC DNA]</scope>
    <source>
        <strain evidence="1 2">CECT 7506</strain>
    </source>
</reference>
<dbReference type="Proteomes" id="UP000252415">
    <property type="component" value="Unassembled WGS sequence"/>
</dbReference>